<gene>
    <name evidence="2" type="ORF">H9I45_05405</name>
</gene>
<evidence type="ECO:0000313" key="2">
    <source>
        <dbReference type="EMBL" id="QOD61878.1"/>
    </source>
</evidence>
<dbReference type="EMBL" id="CP061813">
    <property type="protein sequence ID" value="QOD61878.1"/>
    <property type="molecule type" value="Genomic_DNA"/>
</dbReference>
<dbReference type="Gene3D" id="3.40.50.1820">
    <property type="entry name" value="alpha/beta hydrolase"/>
    <property type="match status" value="1"/>
</dbReference>
<evidence type="ECO:0000313" key="3">
    <source>
        <dbReference type="Proteomes" id="UP000516764"/>
    </source>
</evidence>
<keyword evidence="2" id="KW-0378">Hydrolase</keyword>
<dbReference type="PANTHER" id="PTHR43265:SF1">
    <property type="entry name" value="ESTERASE ESTD"/>
    <property type="match status" value="1"/>
</dbReference>
<dbReference type="Pfam" id="PF20434">
    <property type="entry name" value="BD-FAE"/>
    <property type="match status" value="1"/>
</dbReference>
<sequence>MNKFILHIVLSILNTFVAFNQINTEEILIKNDSIQLPGTLTFSAENQPLIIWVHGSGPIDRNGNQPAQNVKANYIQQFREAVNKEGIAFFSYDKRTANPKNSNFLKNTLVRDFALDAEEVVNHFKNDKRFSKIVLAGHSQGSLTAMLASKNVDKYISIAGAGETIDKTIVKQISKNNPTLGEAAKKQFDTLKIKGKIETVNPFLISVFLKRNQPFLLSWMEINPITEIKKLEIPVLILNGDKDIQVKIEDANALKSAKPNADFAIIKNMNHVLKTIEKEEDNLKSYFSPDFPISEELIKTVVSFVKK</sequence>
<dbReference type="PANTHER" id="PTHR43265">
    <property type="entry name" value="ESTERASE ESTD"/>
    <property type="match status" value="1"/>
</dbReference>
<dbReference type="InterPro" id="IPR049492">
    <property type="entry name" value="BD-FAE-like_dom"/>
</dbReference>
<dbReference type="InterPro" id="IPR053145">
    <property type="entry name" value="AB_hydrolase_Est10"/>
</dbReference>
<dbReference type="OrthoDB" id="9809549at2"/>
<dbReference type="GO" id="GO:0052689">
    <property type="term" value="F:carboxylic ester hydrolase activity"/>
    <property type="evidence" value="ECO:0007669"/>
    <property type="project" value="TreeGrafter"/>
</dbReference>
<name>A0A7L8AIN4_9FLAO</name>
<organism evidence="2 3">
    <name type="scientific">Polaribacter haliotis</name>
    <dbReference type="NCBI Taxonomy" id="1888915"/>
    <lineage>
        <taxon>Bacteria</taxon>
        <taxon>Pseudomonadati</taxon>
        <taxon>Bacteroidota</taxon>
        <taxon>Flavobacteriia</taxon>
        <taxon>Flavobacteriales</taxon>
        <taxon>Flavobacteriaceae</taxon>
    </lineage>
</organism>
<dbReference type="KEGG" id="phal:H9I45_05405"/>
<dbReference type="RefSeq" id="WP_088353056.1">
    <property type="nucleotide sequence ID" value="NZ_CP061813.1"/>
</dbReference>
<dbReference type="Proteomes" id="UP000516764">
    <property type="component" value="Chromosome"/>
</dbReference>
<proteinExistence type="predicted"/>
<protein>
    <submittedName>
        <fullName evidence="2">Alpha/beta hydrolase</fullName>
    </submittedName>
</protein>
<accession>A0A7L8AIN4</accession>
<dbReference type="AlphaFoldDB" id="A0A7L8AIN4"/>
<feature type="domain" description="BD-FAE-like" evidence="1">
    <location>
        <begin position="45"/>
        <end position="256"/>
    </location>
</feature>
<reference evidence="2 3" key="1">
    <citation type="journal article" date="2016" name="Int. J. Syst. Evol. Microbiol.">
        <title>Polaribacter haliotis sp. nov., isolated from the gut of abalone Haliotis discus hannai.</title>
        <authorList>
            <person name="Kim Y.O."/>
            <person name="Park I.S."/>
            <person name="Park S."/>
            <person name="Nam B.H."/>
            <person name="Park J.M."/>
            <person name="Kim D.G."/>
            <person name="Yoon J.H."/>
        </authorList>
    </citation>
    <scope>NUCLEOTIDE SEQUENCE [LARGE SCALE GENOMIC DNA]</scope>
    <source>
        <strain evidence="2 3">KCTC 52418</strain>
    </source>
</reference>
<keyword evidence="3" id="KW-1185">Reference proteome</keyword>
<dbReference type="InterPro" id="IPR029058">
    <property type="entry name" value="AB_hydrolase_fold"/>
</dbReference>
<evidence type="ECO:0000259" key="1">
    <source>
        <dbReference type="Pfam" id="PF20434"/>
    </source>
</evidence>
<dbReference type="SUPFAM" id="SSF53474">
    <property type="entry name" value="alpha/beta-Hydrolases"/>
    <property type="match status" value="1"/>
</dbReference>